<dbReference type="Proteomes" id="UP001149009">
    <property type="component" value="Unassembled WGS sequence"/>
</dbReference>
<evidence type="ECO:0000313" key="3">
    <source>
        <dbReference type="EMBL" id="MCT8989952.1"/>
    </source>
</evidence>
<dbReference type="InterPro" id="IPR045594">
    <property type="entry name" value="DUF6460"/>
</dbReference>
<feature type="transmembrane region" description="Helical" evidence="1">
    <location>
        <begin position="15"/>
        <end position="35"/>
    </location>
</feature>
<name>A0A9X2X654_9HYPH</name>
<sequence length="87" mass="10137">MSALTRFLGDSPLRVIVKLTVISLIVGFLMNVFHWTPWDIYDALRDTVARIWNMGWEAIGDFLRYIIFGAMVVVPVFLIIRILNIRR</sequence>
<evidence type="ECO:0000256" key="1">
    <source>
        <dbReference type="SAM" id="Phobius"/>
    </source>
</evidence>
<organism evidence="3 4">
    <name type="scientific">Chelativorans petroleitrophicus</name>
    <dbReference type="NCBI Taxonomy" id="2975484"/>
    <lineage>
        <taxon>Bacteria</taxon>
        <taxon>Pseudomonadati</taxon>
        <taxon>Pseudomonadota</taxon>
        <taxon>Alphaproteobacteria</taxon>
        <taxon>Hyphomicrobiales</taxon>
        <taxon>Phyllobacteriaceae</taxon>
        <taxon>Chelativorans</taxon>
    </lineage>
</organism>
<keyword evidence="1" id="KW-0812">Transmembrane</keyword>
<feature type="domain" description="DUF6460" evidence="2">
    <location>
        <begin position="51"/>
        <end position="86"/>
    </location>
</feature>
<keyword evidence="4" id="KW-1185">Reference proteome</keyword>
<feature type="transmembrane region" description="Helical" evidence="1">
    <location>
        <begin position="62"/>
        <end position="83"/>
    </location>
</feature>
<dbReference type="Pfam" id="PF20061">
    <property type="entry name" value="DUF6460"/>
    <property type="match status" value="1"/>
</dbReference>
<dbReference type="AlphaFoldDB" id="A0A9X2X654"/>
<evidence type="ECO:0000259" key="2">
    <source>
        <dbReference type="Pfam" id="PF20061"/>
    </source>
</evidence>
<keyword evidence="1" id="KW-1133">Transmembrane helix</keyword>
<reference evidence="3" key="1">
    <citation type="submission" date="2022-08" db="EMBL/GenBank/DDBJ databases">
        <title>Chelativorans sichuanense sp. nov., a paraffin oil-degrading bacterium isolated from a mixture of oil-based drill cuttings and paddy soil.</title>
        <authorList>
            <person name="Yu J."/>
            <person name="Liu H."/>
            <person name="Chen Q."/>
        </authorList>
    </citation>
    <scope>NUCLEOTIDE SEQUENCE</scope>
    <source>
        <strain evidence="3">SCAU 2101</strain>
    </source>
</reference>
<accession>A0A9X2X654</accession>
<comment type="caution">
    <text evidence="3">The sequence shown here is derived from an EMBL/GenBank/DDBJ whole genome shotgun (WGS) entry which is preliminary data.</text>
</comment>
<dbReference type="RefSeq" id="WP_261514808.1">
    <property type="nucleotide sequence ID" value="NZ_JAODNV010000007.1"/>
</dbReference>
<keyword evidence="1" id="KW-0472">Membrane</keyword>
<dbReference type="EMBL" id="JAODNV010000007">
    <property type="protein sequence ID" value="MCT8989952.1"/>
    <property type="molecule type" value="Genomic_DNA"/>
</dbReference>
<protein>
    <submittedName>
        <fullName evidence="3">DUF6460 domain-containing protein</fullName>
    </submittedName>
</protein>
<evidence type="ECO:0000313" key="4">
    <source>
        <dbReference type="Proteomes" id="UP001149009"/>
    </source>
</evidence>
<proteinExistence type="predicted"/>
<gene>
    <name evidence="3" type="ORF">NYR54_06540</name>
</gene>